<name>A0A183SRQ7_SCHSO</name>
<gene>
    <name evidence="2" type="ORF">SSLN_LOCUS6905</name>
</gene>
<dbReference type="AlphaFoldDB" id="A0A183SRQ7"/>
<evidence type="ECO:0000313" key="2">
    <source>
        <dbReference type="EMBL" id="VDL93290.1"/>
    </source>
</evidence>
<accession>A0A183SRQ7</accession>
<keyword evidence="3" id="KW-1185">Reference proteome</keyword>
<feature type="compositionally biased region" description="Polar residues" evidence="1">
    <location>
        <begin position="62"/>
        <end position="78"/>
    </location>
</feature>
<dbReference type="EMBL" id="UYSU01033901">
    <property type="protein sequence ID" value="VDL93290.1"/>
    <property type="molecule type" value="Genomic_DNA"/>
</dbReference>
<reference evidence="4" key="1">
    <citation type="submission" date="2016-06" db="UniProtKB">
        <authorList>
            <consortium name="WormBaseParasite"/>
        </authorList>
    </citation>
    <scope>IDENTIFICATION</scope>
</reference>
<evidence type="ECO:0000256" key="1">
    <source>
        <dbReference type="SAM" id="MobiDB-lite"/>
    </source>
</evidence>
<evidence type="ECO:0000313" key="3">
    <source>
        <dbReference type="Proteomes" id="UP000275846"/>
    </source>
</evidence>
<dbReference type="Proteomes" id="UP000275846">
    <property type="component" value="Unassembled WGS sequence"/>
</dbReference>
<dbReference type="WBParaSite" id="SSLN_0000712401-mRNA-1">
    <property type="protein sequence ID" value="SSLN_0000712401-mRNA-1"/>
    <property type="gene ID" value="SSLN_0000712401"/>
</dbReference>
<dbReference type="OrthoDB" id="10616032at2759"/>
<feature type="compositionally biased region" description="Low complexity" evidence="1">
    <location>
        <begin position="49"/>
        <end position="61"/>
    </location>
</feature>
<protein>
    <submittedName>
        <fullName evidence="2 4">Uncharacterized protein</fullName>
    </submittedName>
</protein>
<organism evidence="4">
    <name type="scientific">Schistocephalus solidus</name>
    <name type="common">Tapeworm</name>
    <dbReference type="NCBI Taxonomy" id="70667"/>
    <lineage>
        <taxon>Eukaryota</taxon>
        <taxon>Metazoa</taxon>
        <taxon>Spiralia</taxon>
        <taxon>Lophotrochozoa</taxon>
        <taxon>Platyhelminthes</taxon>
        <taxon>Cestoda</taxon>
        <taxon>Eucestoda</taxon>
        <taxon>Diphyllobothriidea</taxon>
        <taxon>Diphyllobothriidae</taxon>
        <taxon>Schistocephalus</taxon>
    </lineage>
</organism>
<reference evidence="2 3" key="2">
    <citation type="submission" date="2018-11" db="EMBL/GenBank/DDBJ databases">
        <authorList>
            <consortium name="Pathogen Informatics"/>
        </authorList>
    </citation>
    <scope>NUCLEOTIDE SEQUENCE [LARGE SCALE GENOMIC DNA]</scope>
    <source>
        <strain evidence="2 3">NST_G2</strain>
    </source>
</reference>
<sequence length="171" mass="18571">MSYNSGSDSEAMLNCVGKRLTRTSADVPRDPKTLSPNLDRYNPPPPPRTQTTRLPTPSSSSDLQRTSSHQIDTTNSVKKTGPISTERLPSQQELRAALDVLQSLALISLFIAHTTSSRSCSFKKMIVSCRRGSVVYDPWSSKLDTQKNVGDRVPESSLAAADATSALPSLH</sequence>
<feature type="region of interest" description="Disordered" evidence="1">
    <location>
        <begin position="1"/>
        <end position="83"/>
    </location>
</feature>
<proteinExistence type="predicted"/>
<evidence type="ECO:0000313" key="4">
    <source>
        <dbReference type="WBParaSite" id="SSLN_0000712401-mRNA-1"/>
    </source>
</evidence>